<accession>A0AA49Q5V9</accession>
<evidence type="ECO:0000313" key="1">
    <source>
        <dbReference type="EMBL" id="WKW10799.1"/>
    </source>
</evidence>
<evidence type="ECO:0000313" key="3">
    <source>
        <dbReference type="Proteomes" id="UP001229955"/>
    </source>
</evidence>
<proteinExistence type="predicted"/>
<evidence type="ECO:0000313" key="2">
    <source>
        <dbReference type="EMBL" id="WKW13708.1"/>
    </source>
</evidence>
<keyword evidence="3" id="KW-1185">Reference proteome</keyword>
<dbReference type="Proteomes" id="UP001229955">
    <property type="component" value="Chromosome"/>
</dbReference>
<dbReference type="EMBL" id="CP130612">
    <property type="protein sequence ID" value="WKW10799.1"/>
    <property type="molecule type" value="Genomic_DNA"/>
</dbReference>
<reference evidence="2" key="1">
    <citation type="submission" date="2023-07" db="EMBL/GenBank/DDBJ databases">
        <authorList>
            <person name="Haufschild T."/>
            <person name="Kallscheuer N."/>
            <person name="Hammer J."/>
            <person name="Kohn T."/>
            <person name="Kabuu M."/>
            <person name="Jogler M."/>
            <person name="Wohfarth N."/>
            <person name="Heuer A."/>
            <person name="Rohde M."/>
            <person name="van Teeseling M.C.F."/>
            <person name="Jogler C."/>
        </authorList>
    </citation>
    <scope>NUCLEOTIDE SEQUENCE</scope>
    <source>
        <strain evidence="1">Strain 138</strain>
        <strain evidence="2">Strain 318</strain>
    </source>
</reference>
<dbReference type="KEGG" id="pspc:Strain318_000031"/>
<organism evidence="2 3">
    <name type="scientific">Pseudogemmatithrix spongiicola</name>
    <dbReference type="NCBI Taxonomy" id="3062599"/>
    <lineage>
        <taxon>Bacteria</taxon>
        <taxon>Pseudomonadati</taxon>
        <taxon>Gemmatimonadota</taxon>
        <taxon>Gemmatimonadia</taxon>
        <taxon>Gemmatimonadales</taxon>
        <taxon>Gemmatimonadaceae</taxon>
        <taxon>Pseudogemmatithrix</taxon>
    </lineage>
</organism>
<gene>
    <name evidence="1" type="ORF">Strain138_000031</name>
    <name evidence="2" type="ORF">Strain318_000031</name>
</gene>
<dbReference type="EMBL" id="CP130613">
    <property type="protein sequence ID" value="WKW13708.1"/>
    <property type="molecule type" value="Genomic_DNA"/>
</dbReference>
<protein>
    <submittedName>
        <fullName evidence="2">Uncharacterized protein</fullName>
    </submittedName>
</protein>
<accession>A0AA49Q3J9</accession>
<dbReference type="RefSeq" id="WP_367886510.1">
    <property type="nucleotide sequence ID" value="NZ_CP130612.1"/>
</dbReference>
<dbReference type="AlphaFoldDB" id="A0AA49Q5V9"/>
<name>A0AA49Q5V9_9BACT</name>
<sequence>MVALRLTKPAGTLVAIGDELAASPSQVHAALRRLELAGLLRPDSRATNTRALLEFLTGGVRFAYPAQRGPLREGVPTAYSAAPLNATVDAIDVVVWPAPGHPQAVRGFSVTPLFRRAPLLIDRSPDTYRALTIVDALRLGDPRVRPHARAALEALFGS</sequence>